<dbReference type="eggNOG" id="ENOG50312WC">
    <property type="taxonomic scope" value="Bacteria"/>
</dbReference>
<dbReference type="RefSeq" id="WP_011473011.1">
    <property type="nucleotide sequence ID" value="NC_007925.1"/>
</dbReference>
<accession>Q214S2</accession>
<feature type="region of interest" description="Disordered" evidence="1">
    <location>
        <begin position="23"/>
        <end position="55"/>
    </location>
</feature>
<keyword evidence="2" id="KW-0732">Signal</keyword>
<feature type="signal peptide" evidence="2">
    <location>
        <begin position="1"/>
        <end position="23"/>
    </location>
</feature>
<dbReference type="STRING" id="316056.RPC_2564"/>
<dbReference type="EMBL" id="CP000301">
    <property type="protein sequence ID" value="ABD88114.1"/>
    <property type="molecule type" value="Genomic_DNA"/>
</dbReference>
<reference evidence="3" key="1">
    <citation type="submission" date="2006-03" db="EMBL/GenBank/DDBJ databases">
        <title>Complete sequence of Rhodopseudomonas palustris BisB18.</title>
        <authorList>
            <consortium name="US DOE Joint Genome Institute"/>
            <person name="Copeland A."/>
            <person name="Lucas S."/>
            <person name="Lapidus A."/>
            <person name="Barry K."/>
            <person name="Detter J.C."/>
            <person name="Glavina del Rio T."/>
            <person name="Hammon N."/>
            <person name="Israni S."/>
            <person name="Dalin E."/>
            <person name="Tice H."/>
            <person name="Pitluck S."/>
            <person name="Chain P."/>
            <person name="Malfatti S."/>
            <person name="Shin M."/>
            <person name="Vergez L."/>
            <person name="Schmutz J."/>
            <person name="Larimer F."/>
            <person name="Land M."/>
            <person name="Hauser L."/>
            <person name="Pelletier D.A."/>
            <person name="Kyrpides N."/>
            <person name="Anderson I."/>
            <person name="Oda Y."/>
            <person name="Harwood C.S."/>
            <person name="Richardson P."/>
        </authorList>
    </citation>
    <scope>NUCLEOTIDE SEQUENCE [LARGE SCALE GENOMIC DNA]</scope>
    <source>
        <strain evidence="3">BisB18</strain>
    </source>
</reference>
<gene>
    <name evidence="3" type="ordered locus">RPC_2564</name>
</gene>
<organism evidence="3">
    <name type="scientific">Rhodopseudomonas palustris (strain BisB18)</name>
    <dbReference type="NCBI Taxonomy" id="316056"/>
    <lineage>
        <taxon>Bacteria</taxon>
        <taxon>Pseudomonadati</taxon>
        <taxon>Pseudomonadota</taxon>
        <taxon>Alphaproteobacteria</taxon>
        <taxon>Hyphomicrobiales</taxon>
        <taxon>Nitrobacteraceae</taxon>
        <taxon>Rhodopseudomonas</taxon>
    </lineage>
</organism>
<protein>
    <recommendedName>
        <fullName evidence="4">Lectin-like protein BA14k</fullName>
    </recommendedName>
</protein>
<evidence type="ECO:0008006" key="4">
    <source>
        <dbReference type="Google" id="ProtNLM"/>
    </source>
</evidence>
<dbReference type="HOGENOM" id="CLU_166173_0_0_5"/>
<evidence type="ECO:0000313" key="3">
    <source>
        <dbReference type="EMBL" id="ABD88114.1"/>
    </source>
</evidence>
<dbReference type="AlphaFoldDB" id="Q214S2"/>
<evidence type="ECO:0000256" key="2">
    <source>
        <dbReference type="SAM" id="SignalP"/>
    </source>
</evidence>
<evidence type="ECO:0000256" key="1">
    <source>
        <dbReference type="SAM" id="MobiDB-lite"/>
    </source>
</evidence>
<dbReference type="KEGG" id="rpc:RPC_2564"/>
<feature type="compositionally biased region" description="Basic and acidic residues" evidence="1">
    <location>
        <begin position="37"/>
        <end position="54"/>
    </location>
</feature>
<name>Q214S2_RHOPB</name>
<sequence length="121" mass="12863">MTRLTLFAAAAVLTTALATPVTAQQMSNPGWNGPDRSYSRDYRHERGPRHDRGFESNAFWPADVAAGVVGGALGTAGAIAAAPFGGPDQFAYDESYAKRNGFVCQPGTLFRGSDGRMHPCQ</sequence>
<proteinExistence type="predicted"/>
<feature type="chain" id="PRO_5004199560" description="Lectin-like protein BA14k" evidence="2">
    <location>
        <begin position="24"/>
        <end position="121"/>
    </location>
</feature>
<dbReference type="OrthoDB" id="8265267at2"/>